<accession>G0EKR9</accession>
<dbReference type="EMBL" id="CP002874">
    <property type="protein sequence ID" value="AEM21377.1"/>
    <property type="molecule type" value="Genomic_DNA"/>
</dbReference>
<dbReference type="PROSITE" id="PS51257">
    <property type="entry name" value="PROKAR_LIPOPROTEIN"/>
    <property type="match status" value="1"/>
</dbReference>
<dbReference type="RefSeq" id="WP_014487217.1">
    <property type="nucleotide sequence ID" value="NC_017243.1"/>
</dbReference>
<sequence length="319" mass="35056">MIKKFLLIFISALILVSCSASVISPSNNGNNSGNGTEEGGDGGSGGDGGGTDIPWTEIEPPLMPPYPILDAEAIKYGIDISQEDNLIKEQIKTRLEECKKEGREYKIIFTGTPKAEYSQQSSLAKFVLDAANDLGIYYKNIEIDISKIYFNERKVKSSMFKGFPSFADCTITFKFPENSIRVIEGNAFSLFSKHFKEIAIPDSVIGIKAAAFQKDSSLEKITISENSKLEYIGELAFSYSKVKEIVIPASVTSLGRKPFGESLTTVTYLGTKPNTISNNGDVFEDCVSLTTLIVPNAENEKDEGWKTFLGHKFTTVKKQ</sequence>
<dbReference type="InterPro" id="IPR026906">
    <property type="entry name" value="LRR_5"/>
</dbReference>
<proteinExistence type="predicted"/>
<dbReference type="KEGG" id="bip:Bint_0748"/>
<dbReference type="HOGENOM" id="CLU_069547_0_0_12"/>
<evidence type="ECO:0008006" key="5">
    <source>
        <dbReference type="Google" id="ProtNLM"/>
    </source>
</evidence>
<organism evidence="3 4">
    <name type="scientific">Brachyspira intermedia (strain ATCC 51140 / PWS/A)</name>
    <name type="common">Serpulina intermedia</name>
    <dbReference type="NCBI Taxonomy" id="1045858"/>
    <lineage>
        <taxon>Bacteria</taxon>
        <taxon>Pseudomonadati</taxon>
        <taxon>Spirochaetota</taxon>
        <taxon>Spirochaetia</taxon>
        <taxon>Brachyspirales</taxon>
        <taxon>Brachyspiraceae</taxon>
        <taxon>Brachyspira</taxon>
    </lineage>
</organism>
<keyword evidence="2" id="KW-0732">Signal</keyword>
<dbReference type="GeneID" id="44969304"/>
<dbReference type="Proteomes" id="UP000008522">
    <property type="component" value="Chromosome"/>
</dbReference>
<dbReference type="AlphaFoldDB" id="G0EKR9"/>
<dbReference type="SUPFAM" id="SSF52058">
    <property type="entry name" value="L domain-like"/>
    <property type="match status" value="1"/>
</dbReference>
<feature type="region of interest" description="Disordered" evidence="1">
    <location>
        <begin position="26"/>
        <end position="55"/>
    </location>
</feature>
<dbReference type="OrthoDB" id="307364at2"/>
<feature type="compositionally biased region" description="Gly residues" evidence="1">
    <location>
        <begin position="41"/>
        <end position="51"/>
    </location>
</feature>
<dbReference type="Gene3D" id="3.80.10.10">
    <property type="entry name" value="Ribonuclease Inhibitor"/>
    <property type="match status" value="1"/>
</dbReference>
<evidence type="ECO:0000256" key="1">
    <source>
        <dbReference type="SAM" id="MobiDB-lite"/>
    </source>
</evidence>
<keyword evidence="4" id="KW-1185">Reference proteome</keyword>
<dbReference type="eggNOG" id="COG5492">
    <property type="taxonomic scope" value="Bacteria"/>
</dbReference>
<reference evidence="3 4" key="1">
    <citation type="journal article" date="2011" name="BMC Genomics">
        <title>Complete genome sequence of Brachyspira intermedia reveals unique genomic features in Brachyspira species and phage-mediated horizontal gene transfer.</title>
        <authorList>
            <person name="Hafstrom T."/>
            <person name="Jansson D.S."/>
            <person name="Segerman B."/>
        </authorList>
    </citation>
    <scope>NUCLEOTIDE SEQUENCE [LARGE SCALE GENOMIC DNA]</scope>
    <source>
        <strain evidence="4">ATCC 51140 / PWS/A</strain>
    </source>
</reference>
<feature type="chain" id="PRO_5003398152" description="Surface antigen BspA like protein" evidence="2">
    <location>
        <begin position="23"/>
        <end position="319"/>
    </location>
</feature>
<name>G0EKR9_BRAIP</name>
<evidence type="ECO:0000313" key="4">
    <source>
        <dbReference type="Proteomes" id="UP000008522"/>
    </source>
</evidence>
<dbReference type="InterPro" id="IPR032675">
    <property type="entry name" value="LRR_dom_sf"/>
</dbReference>
<evidence type="ECO:0000256" key="2">
    <source>
        <dbReference type="SAM" id="SignalP"/>
    </source>
</evidence>
<feature type="signal peptide" evidence="2">
    <location>
        <begin position="1"/>
        <end position="22"/>
    </location>
</feature>
<dbReference type="PATRIC" id="fig|1045858.4.peg.749"/>
<dbReference type="Pfam" id="PF13306">
    <property type="entry name" value="LRR_5"/>
    <property type="match status" value="1"/>
</dbReference>
<protein>
    <recommendedName>
        <fullName evidence="5">Surface antigen BspA like protein</fullName>
    </recommendedName>
</protein>
<gene>
    <name evidence="3" type="ordered locus">Bint_0748</name>
</gene>
<evidence type="ECO:0000313" key="3">
    <source>
        <dbReference type="EMBL" id="AEM21377.1"/>
    </source>
</evidence>